<reference evidence="8" key="1">
    <citation type="submission" date="2018-01" db="EMBL/GenBank/DDBJ databases">
        <authorList>
            <person name="Mao J.F."/>
        </authorList>
    </citation>
    <scope>NUCLEOTIDE SEQUENCE</scope>
    <source>
        <strain evidence="8">Huo1</strain>
        <tissue evidence="8">Leaf</tissue>
    </source>
</reference>
<dbReference type="InterPro" id="IPR011583">
    <property type="entry name" value="Chitinase_II/V-like_cat"/>
</dbReference>
<dbReference type="SUPFAM" id="SSF54556">
    <property type="entry name" value="Chitinase insertion domain"/>
    <property type="match status" value="1"/>
</dbReference>
<dbReference type="PANTHER" id="PTHR11177:SF396">
    <property type="entry name" value="NOD FACTOR HYDROLASE PROTEIN 1"/>
    <property type="match status" value="1"/>
</dbReference>
<dbReference type="GO" id="GO:0006032">
    <property type="term" value="P:chitin catabolic process"/>
    <property type="evidence" value="ECO:0007669"/>
    <property type="project" value="TreeGrafter"/>
</dbReference>
<dbReference type="PANTHER" id="PTHR11177">
    <property type="entry name" value="CHITINASE"/>
    <property type="match status" value="1"/>
</dbReference>
<dbReference type="InterPro" id="IPR001579">
    <property type="entry name" value="Glyco_hydro_18_chit_AS"/>
</dbReference>
<proteinExistence type="inferred from homology"/>
<feature type="domain" description="GH18" evidence="7">
    <location>
        <begin position="4"/>
        <end position="341"/>
    </location>
</feature>
<dbReference type="InterPro" id="IPR001223">
    <property type="entry name" value="Glyco_hydro18_cat"/>
</dbReference>
<dbReference type="Pfam" id="PF00704">
    <property type="entry name" value="Glyco_hydro_18"/>
    <property type="match status" value="1"/>
</dbReference>
<sequence length="341" mass="37994">MAAAIKGVYYPSWSNMDPSSIKTKHYTHIFYAFLNPHNSTFQFQIDQTQAPLLRNFTSTLHAANPPLITLFSVGGASEGTALFSRLASNRSSRHAQISFTPASKFDGVDLDWEFPQTPTEMENLGFLLDQWREAVQNEAANTRRRPLLLTATVYYSAEFSWGVPRAFPAASMSRNLDLINVMNYDYHGSWNTSFTGAHSALLDPNGNMSTSYRLGSWIRAGVPLRKLVMGLPLYGRTWKLRNRGVHGVGAAAVGVGPGSDEPCMLTYAEVVEFNWTNNAMVVHDVETESMYSVAGDNWVGYDDERTVAAKIAYARNLGIRGYFFWAIDGDYNWTISNAGHL</sequence>
<dbReference type="InterPro" id="IPR017853">
    <property type="entry name" value="GH"/>
</dbReference>
<dbReference type="GO" id="GO:0008061">
    <property type="term" value="F:chitin binding"/>
    <property type="evidence" value="ECO:0007669"/>
    <property type="project" value="InterPro"/>
</dbReference>
<keyword evidence="5 6" id="KW-0326">Glycosidase</keyword>
<keyword evidence="9" id="KW-1185">Reference proteome</keyword>
<comment type="caution">
    <text evidence="8">The sequence shown here is derived from an EMBL/GenBank/DDBJ whole genome shotgun (WGS) entry which is preliminary data.</text>
</comment>
<evidence type="ECO:0000256" key="1">
    <source>
        <dbReference type="ARBA" id="ARBA00008682"/>
    </source>
</evidence>
<dbReference type="Proteomes" id="UP000298416">
    <property type="component" value="Unassembled WGS sequence"/>
</dbReference>
<evidence type="ECO:0000256" key="2">
    <source>
        <dbReference type="ARBA" id="ARBA00022729"/>
    </source>
</evidence>
<dbReference type="GO" id="GO:0004568">
    <property type="term" value="F:chitinase activity"/>
    <property type="evidence" value="ECO:0007669"/>
    <property type="project" value="TreeGrafter"/>
</dbReference>
<evidence type="ECO:0000256" key="5">
    <source>
        <dbReference type="ARBA" id="ARBA00023295"/>
    </source>
</evidence>
<dbReference type="Gene3D" id="3.20.20.80">
    <property type="entry name" value="Glycosidases"/>
    <property type="match status" value="1"/>
</dbReference>
<evidence type="ECO:0000259" key="7">
    <source>
        <dbReference type="PROSITE" id="PS51910"/>
    </source>
</evidence>
<dbReference type="PROSITE" id="PS01095">
    <property type="entry name" value="GH18_1"/>
    <property type="match status" value="1"/>
</dbReference>
<reference evidence="8" key="2">
    <citation type="submission" date="2020-08" db="EMBL/GenBank/DDBJ databases">
        <title>Plant Genome Project.</title>
        <authorList>
            <person name="Zhang R.-G."/>
        </authorList>
    </citation>
    <scope>NUCLEOTIDE SEQUENCE</scope>
    <source>
        <strain evidence="8">Huo1</strain>
        <tissue evidence="8">Leaf</tissue>
    </source>
</reference>
<evidence type="ECO:0000256" key="4">
    <source>
        <dbReference type="ARBA" id="ARBA00023180"/>
    </source>
</evidence>
<dbReference type="PROSITE" id="PS51910">
    <property type="entry name" value="GH18_2"/>
    <property type="match status" value="1"/>
</dbReference>
<evidence type="ECO:0000313" key="9">
    <source>
        <dbReference type="Proteomes" id="UP000298416"/>
    </source>
</evidence>
<dbReference type="GO" id="GO:0005975">
    <property type="term" value="P:carbohydrate metabolic process"/>
    <property type="evidence" value="ECO:0007669"/>
    <property type="project" value="InterPro"/>
</dbReference>
<organism evidence="8">
    <name type="scientific">Salvia splendens</name>
    <name type="common">Scarlet sage</name>
    <dbReference type="NCBI Taxonomy" id="180675"/>
    <lineage>
        <taxon>Eukaryota</taxon>
        <taxon>Viridiplantae</taxon>
        <taxon>Streptophyta</taxon>
        <taxon>Embryophyta</taxon>
        <taxon>Tracheophyta</taxon>
        <taxon>Spermatophyta</taxon>
        <taxon>Magnoliopsida</taxon>
        <taxon>eudicotyledons</taxon>
        <taxon>Gunneridae</taxon>
        <taxon>Pentapetalae</taxon>
        <taxon>asterids</taxon>
        <taxon>lamiids</taxon>
        <taxon>Lamiales</taxon>
        <taxon>Lamiaceae</taxon>
        <taxon>Nepetoideae</taxon>
        <taxon>Mentheae</taxon>
        <taxon>Salviinae</taxon>
        <taxon>Salvia</taxon>
        <taxon>Salvia subgen. Calosphace</taxon>
        <taxon>core Calosphace</taxon>
    </lineage>
</organism>
<dbReference type="FunFam" id="3.10.50.10:FF:000003">
    <property type="entry name" value="Class V chitinase CHIT5b"/>
    <property type="match status" value="1"/>
</dbReference>
<keyword evidence="3 6" id="KW-0378">Hydrolase</keyword>
<gene>
    <name evidence="8" type="ORF">SASPL_114632</name>
</gene>
<dbReference type="SMART" id="SM00636">
    <property type="entry name" value="Glyco_18"/>
    <property type="match status" value="1"/>
</dbReference>
<protein>
    <recommendedName>
        <fullName evidence="7">GH18 domain-containing protein</fullName>
    </recommendedName>
</protein>
<dbReference type="EMBL" id="PNBA02000005">
    <property type="protein sequence ID" value="KAG6424217.1"/>
    <property type="molecule type" value="Genomic_DNA"/>
</dbReference>
<dbReference type="Gene3D" id="3.10.50.10">
    <property type="match status" value="1"/>
</dbReference>
<comment type="similarity">
    <text evidence="1">Belongs to the glycosyl hydrolase 18 family. Chitinase class V subfamily.</text>
</comment>
<dbReference type="SUPFAM" id="SSF51445">
    <property type="entry name" value="(Trans)glycosidases"/>
    <property type="match status" value="1"/>
</dbReference>
<dbReference type="InterPro" id="IPR029070">
    <property type="entry name" value="Chitinase_insertion_sf"/>
</dbReference>
<name>A0A8X8ZZJ1_SALSN</name>
<dbReference type="InterPro" id="IPR050314">
    <property type="entry name" value="Glycosyl_Hydrlase_18"/>
</dbReference>
<keyword evidence="4" id="KW-0325">Glycoprotein</keyword>
<evidence type="ECO:0000313" key="8">
    <source>
        <dbReference type="EMBL" id="KAG6424217.1"/>
    </source>
</evidence>
<dbReference type="AlphaFoldDB" id="A0A8X8ZZJ1"/>
<evidence type="ECO:0000256" key="6">
    <source>
        <dbReference type="RuleBase" id="RU000489"/>
    </source>
</evidence>
<accession>A0A8X8ZZJ1</accession>
<keyword evidence="2" id="KW-0732">Signal</keyword>
<dbReference type="GO" id="GO:0005576">
    <property type="term" value="C:extracellular region"/>
    <property type="evidence" value="ECO:0007669"/>
    <property type="project" value="TreeGrafter"/>
</dbReference>
<evidence type="ECO:0000256" key="3">
    <source>
        <dbReference type="ARBA" id="ARBA00022801"/>
    </source>
</evidence>